<organism evidence="2 3">
    <name type="scientific">Drouetiella hepatica Uher 2000/2452</name>
    <dbReference type="NCBI Taxonomy" id="904376"/>
    <lineage>
        <taxon>Bacteria</taxon>
        <taxon>Bacillati</taxon>
        <taxon>Cyanobacteriota</taxon>
        <taxon>Cyanophyceae</taxon>
        <taxon>Oculatellales</taxon>
        <taxon>Oculatellaceae</taxon>
        <taxon>Drouetiella</taxon>
    </lineage>
</organism>
<dbReference type="Pfam" id="PF12006">
    <property type="entry name" value="DUF3500"/>
    <property type="match status" value="1"/>
</dbReference>
<feature type="signal peptide" evidence="1">
    <location>
        <begin position="1"/>
        <end position="32"/>
    </location>
</feature>
<dbReference type="InterPro" id="IPR021889">
    <property type="entry name" value="DUF3500"/>
</dbReference>
<dbReference type="Proteomes" id="UP000757435">
    <property type="component" value="Unassembled WGS sequence"/>
</dbReference>
<dbReference type="EMBL" id="JAHHHD010000004">
    <property type="protein sequence ID" value="MBW4658027.1"/>
    <property type="molecule type" value="Genomic_DNA"/>
</dbReference>
<keyword evidence="1" id="KW-0732">Signal</keyword>
<feature type="chain" id="PRO_5037790662" evidence="1">
    <location>
        <begin position="33"/>
        <end position="372"/>
    </location>
</feature>
<evidence type="ECO:0000313" key="3">
    <source>
        <dbReference type="Proteomes" id="UP000757435"/>
    </source>
</evidence>
<dbReference type="InterPro" id="IPR006311">
    <property type="entry name" value="TAT_signal"/>
</dbReference>
<reference evidence="2" key="1">
    <citation type="submission" date="2021-05" db="EMBL/GenBank/DDBJ databases">
        <authorList>
            <person name="Pietrasiak N."/>
            <person name="Ward R."/>
            <person name="Stajich J.E."/>
            <person name="Kurbessoian T."/>
        </authorList>
    </citation>
    <scope>NUCLEOTIDE SEQUENCE</scope>
    <source>
        <strain evidence="2">UHER 2000/2452</strain>
    </source>
</reference>
<dbReference type="PANTHER" id="PTHR37489:SF1">
    <property type="entry name" value="DUF3500 DOMAIN-CONTAINING PROTEIN"/>
    <property type="match status" value="1"/>
</dbReference>
<name>A0A951ULF2_9CYAN</name>
<dbReference type="PANTHER" id="PTHR37489">
    <property type="entry name" value="DUF3500 DOMAIN-CONTAINING PROTEIN"/>
    <property type="match status" value="1"/>
</dbReference>
<evidence type="ECO:0000313" key="2">
    <source>
        <dbReference type="EMBL" id="MBW4658027.1"/>
    </source>
</evidence>
<dbReference type="PROSITE" id="PS51257">
    <property type="entry name" value="PROKAR_LIPOPROTEIN"/>
    <property type="match status" value="1"/>
</dbReference>
<reference evidence="2" key="2">
    <citation type="journal article" date="2022" name="Microbiol. Resour. Announc.">
        <title>Metagenome Sequencing to Explore Phylogenomics of Terrestrial Cyanobacteria.</title>
        <authorList>
            <person name="Ward R.D."/>
            <person name="Stajich J.E."/>
            <person name="Johansen J.R."/>
            <person name="Huntemann M."/>
            <person name="Clum A."/>
            <person name="Foster B."/>
            <person name="Foster B."/>
            <person name="Roux S."/>
            <person name="Palaniappan K."/>
            <person name="Varghese N."/>
            <person name="Mukherjee S."/>
            <person name="Reddy T.B.K."/>
            <person name="Daum C."/>
            <person name="Copeland A."/>
            <person name="Chen I.A."/>
            <person name="Ivanova N.N."/>
            <person name="Kyrpides N.C."/>
            <person name="Shapiro N."/>
            <person name="Eloe-Fadrosh E.A."/>
            <person name="Pietrasiak N."/>
        </authorList>
    </citation>
    <scope>NUCLEOTIDE SEQUENCE</scope>
    <source>
        <strain evidence="2">UHER 2000/2452</strain>
    </source>
</reference>
<evidence type="ECO:0000256" key="1">
    <source>
        <dbReference type="SAM" id="SignalP"/>
    </source>
</evidence>
<gene>
    <name evidence="2" type="ORF">KME15_05095</name>
</gene>
<proteinExistence type="predicted"/>
<protein>
    <submittedName>
        <fullName evidence="2">DUF3500 domain-containing protein</fullName>
    </submittedName>
</protein>
<dbReference type="AlphaFoldDB" id="A0A951ULF2"/>
<accession>A0A951ULF2</accession>
<comment type="caution">
    <text evidence="2">The sequence shown here is derived from an EMBL/GenBank/DDBJ whole genome shotgun (WGS) entry which is preliminary data.</text>
</comment>
<sequence>MNLYRKINRQINRRHLLLGGGVIALSSLMGQACQPQTQTAEVGELPAIPVRSSFQATMAELVTAFLQSLDSEQQREAMFPFEAEERFNWHYVPRQRQGMAFKQMSAQQRQTVDRLLQFSLSEVGYRKVQNILTLETVLREMGGSPSIRDPELYFVTVFGNPAQVPWGWRLEGHHLSLNIAVISEAIVTVTPAFLGANPAKVQVPLQQGLRALPQEQDLAFELLQSLSSAQRQQLILADQSFGDILTGPGRSVSLERSAGLLLSDMETDSRDRAIRLIETYVRNLRDDLATVQLQQIQKAGIDQIRFAWAGALEPQQAHYYRFQGPTVLIEYDNTQNNANHIHTVWHDLRNNFGMDVLRSHYEQGIHAHHPII</sequence>
<dbReference type="PROSITE" id="PS51318">
    <property type="entry name" value="TAT"/>
    <property type="match status" value="1"/>
</dbReference>